<feature type="chain" id="PRO_5028922352" evidence="1">
    <location>
        <begin position="20"/>
        <end position="354"/>
    </location>
</feature>
<dbReference type="AlphaFoldDB" id="A0A7G5XDJ0"/>
<gene>
    <name evidence="2" type="primary">porQ</name>
    <name evidence="2" type="ORF">H4075_15855</name>
</gene>
<sequence length="354" mass="39391">MRELICFVVVSFASASLFAQTLGGRAAYNFLKFPASPQLSALGGINLTNESNDVSLAFFNPAQLDSSMHTQMAANFNALYAGVKNVHWILAFRSKKLNTNFAAGILYFDYGTTQQTDASGNVEGLYRPRDFVVQVQASREYLNRWKYGVSLKFLASNYGPYRSSAIAADLGVLYRDTANFLQASIVAVNMGGQLKRYNPAEPEELPFDLQAGISKRLAKAPIRFSVTAHHLHRFDILYNDTLFNNDNGYENASTKKITLDKIFQHFVFATQILIGERVEVTAAYNILRGRELKVSNGGNGLTGFSLGAGVLFSKLQFRYARTYFQNNTAYNQIGLTMPLNKYFGLGSWGEKVGW</sequence>
<protein>
    <submittedName>
        <fullName evidence="2">Type IX secretion system protein PorQ</fullName>
    </submittedName>
</protein>
<name>A0A7G5XDJ0_9BACT</name>
<feature type="signal peptide" evidence="1">
    <location>
        <begin position="1"/>
        <end position="19"/>
    </location>
</feature>
<accession>A0A7G5XDJ0</accession>
<proteinExistence type="predicted"/>
<dbReference type="Proteomes" id="UP000515344">
    <property type="component" value="Chromosome"/>
</dbReference>
<reference evidence="3" key="1">
    <citation type="submission" date="2020-08" db="EMBL/GenBank/DDBJ databases">
        <title>Lacibacter sp. S13-6-6 genome sequencing.</title>
        <authorList>
            <person name="Jin L."/>
        </authorList>
    </citation>
    <scope>NUCLEOTIDE SEQUENCE [LARGE SCALE GENOMIC DNA]</scope>
    <source>
        <strain evidence="3">S13-6-6</strain>
    </source>
</reference>
<evidence type="ECO:0000313" key="3">
    <source>
        <dbReference type="Proteomes" id="UP000515344"/>
    </source>
</evidence>
<dbReference type="KEGG" id="lacs:H4075_15855"/>
<evidence type="ECO:0000256" key="1">
    <source>
        <dbReference type="SAM" id="SignalP"/>
    </source>
</evidence>
<evidence type="ECO:0000313" key="2">
    <source>
        <dbReference type="EMBL" id="QNA43543.1"/>
    </source>
</evidence>
<dbReference type="NCBIfam" id="NF033711">
    <property type="entry name" value="T9SS_PorQ"/>
    <property type="match status" value="1"/>
</dbReference>
<keyword evidence="3" id="KW-1185">Reference proteome</keyword>
<organism evidence="2 3">
    <name type="scientific">Lacibacter sediminis</name>
    <dbReference type="NCBI Taxonomy" id="2760713"/>
    <lineage>
        <taxon>Bacteria</taxon>
        <taxon>Pseudomonadati</taxon>
        <taxon>Bacteroidota</taxon>
        <taxon>Chitinophagia</taxon>
        <taxon>Chitinophagales</taxon>
        <taxon>Chitinophagaceae</taxon>
        <taxon>Lacibacter</taxon>
    </lineage>
</organism>
<dbReference type="EMBL" id="CP060007">
    <property type="protein sequence ID" value="QNA43543.1"/>
    <property type="molecule type" value="Genomic_DNA"/>
</dbReference>
<dbReference type="RefSeq" id="WP_182801807.1">
    <property type="nucleotide sequence ID" value="NZ_CP060007.1"/>
</dbReference>
<keyword evidence="1" id="KW-0732">Signal</keyword>
<dbReference type="NCBIfam" id="NF033709">
    <property type="entry name" value="PorV_fam"/>
    <property type="match status" value="1"/>
</dbReference>